<accession>A0A081RJ83</accession>
<dbReference type="Pfam" id="PF01266">
    <property type="entry name" value="DAO"/>
    <property type="match status" value="1"/>
</dbReference>
<organism evidence="3 4">
    <name type="scientific">Sphingobium chlorophenolicum</name>
    <dbReference type="NCBI Taxonomy" id="46429"/>
    <lineage>
        <taxon>Bacteria</taxon>
        <taxon>Pseudomonadati</taxon>
        <taxon>Pseudomonadota</taxon>
        <taxon>Alphaproteobacteria</taxon>
        <taxon>Sphingomonadales</taxon>
        <taxon>Sphingomonadaceae</taxon>
        <taxon>Sphingobium</taxon>
    </lineage>
</organism>
<proteinExistence type="predicted"/>
<feature type="domain" description="FAD dependent oxidoreductase" evidence="2">
    <location>
        <begin position="5"/>
        <end position="340"/>
    </location>
</feature>
<dbReference type="InterPro" id="IPR036188">
    <property type="entry name" value="FAD/NAD-bd_sf"/>
</dbReference>
<sequence length="367" mass="39092">MTRPDIVIVGGGIAGASLGAVLAEQASVLMLEMEANAGYHATGRAVSFWEETYGGLAVQPLTTASGPMLSSPDPEFSRSSFLSPRRTLHIGRPDDAAARDRLLEEFDGKVALHGVDPAMLVPGLRPEWTLGVLEPGVCDIDVAALHQAWLRRFRRLGGQVRLATALRGAEARDGGWRIETDGGVIDCGLIVNAAGAWADDVAVACGVEPIGIAPLRRTVVQLRVPTMPSADLPLIMDICSQFYFKPEGEGRVWLTPHDEEPSLPCDAAPEELAVAEAITRFEAVVDWPVAAVERKWAGLRSFSRDRAPVYGFDSATRGFFWFAGQGGFGIQTSPAAALLGAAILKGEALPPAVAKIDPTPYSPARFS</sequence>
<reference evidence="3 4" key="1">
    <citation type="submission" date="2014-02" db="EMBL/GenBank/DDBJ databases">
        <title>Whole genome sequence of Sphingobium chlorophenolicum NBRC 16172.</title>
        <authorList>
            <person name="Gan H.M."/>
            <person name="Gan H.Y."/>
            <person name="Chew T.H."/>
            <person name="Savka M.A."/>
        </authorList>
    </citation>
    <scope>NUCLEOTIDE SEQUENCE [LARGE SCALE GENOMIC DNA]</scope>
    <source>
        <strain evidence="3 4">NBRC 16172</strain>
    </source>
</reference>
<dbReference type="GO" id="GO:0005737">
    <property type="term" value="C:cytoplasm"/>
    <property type="evidence" value="ECO:0007669"/>
    <property type="project" value="TreeGrafter"/>
</dbReference>
<evidence type="ECO:0000259" key="2">
    <source>
        <dbReference type="Pfam" id="PF01266"/>
    </source>
</evidence>
<dbReference type="PANTHER" id="PTHR13847">
    <property type="entry name" value="SARCOSINE DEHYDROGENASE-RELATED"/>
    <property type="match status" value="1"/>
</dbReference>
<protein>
    <submittedName>
        <fullName evidence="3">FAD-dependent oxidoreductase</fullName>
    </submittedName>
</protein>
<dbReference type="GO" id="GO:0016491">
    <property type="term" value="F:oxidoreductase activity"/>
    <property type="evidence" value="ECO:0007669"/>
    <property type="project" value="UniProtKB-KW"/>
</dbReference>
<evidence type="ECO:0000313" key="4">
    <source>
        <dbReference type="Proteomes" id="UP000028411"/>
    </source>
</evidence>
<dbReference type="Proteomes" id="UP000028411">
    <property type="component" value="Unassembled WGS sequence"/>
</dbReference>
<evidence type="ECO:0000313" key="3">
    <source>
        <dbReference type="EMBL" id="KEQ55256.1"/>
    </source>
</evidence>
<dbReference type="EMBL" id="JFHR01000002">
    <property type="protein sequence ID" value="KEQ55256.1"/>
    <property type="molecule type" value="Genomic_DNA"/>
</dbReference>
<dbReference type="PANTHER" id="PTHR13847:SF287">
    <property type="entry name" value="FAD-DEPENDENT OXIDOREDUCTASE DOMAIN-CONTAINING PROTEIN 1"/>
    <property type="match status" value="1"/>
</dbReference>
<dbReference type="InterPro" id="IPR006076">
    <property type="entry name" value="FAD-dep_OxRdtase"/>
</dbReference>
<keyword evidence="1" id="KW-0560">Oxidoreductase</keyword>
<evidence type="ECO:0000256" key="1">
    <source>
        <dbReference type="ARBA" id="ARBA00023002"/>
    </source>
</evidence>
<dbReference type="eggNOG" id="COG0665">
    <property type="taxonomic scope" value="Bacteria"/>
</dbReference>
<dbReference type="OrthoDB" id="7421214at2"/>
<dbReference type="SUPFAM" id="SSF51905">
    <property type="entry name" value="FAD/NAD(P)-binding domain"/>
    <property type="match status" value="1"/>
</dbReference>
<dbReference type="AlphaFoldDB" id="A0A081RJ83"/>
<dbReference type="Gene3D" id="3.50.50.60">
    <property type="entry name" value="FAD/NAD(P)-binding domain"/>
    <property type="match status" value="1"/>
</dbReference>
<gene>
    <name evidence="3" type="ORF">BV95_00419</name>
</gene>
<dbReference type="PATRIC" id="fig|46429.4.peg.417"/>
<dbReference type="RefSeq" id="WP_037446746.1">
    <property type="nucleotide sequence ID" value="NZ_JFHR01000002.1"/>
</dbReference>
<name>A0A081RJ83_SPHCR</name>
<dbReference type="Gene3D" id="3.30.9.10">
    <property type="entry name" value="D-Amino Acid Oxidase, subunit A, domain 2"/>
    <property type="match status" value="1"/>
</dbReference>
<comment type="caution">
    <text evidence="3">The sequence shown here is derived from an EMBL/GenBank/DDBJ whole genome shotgun (WGS) entry which is preliminary data.</text>
</comment>